<comment type="caution">
    <text evidence="3">The sequence shown here is derived from an EMBL/GenBank/DDBJ whole genome shotgun (WGS) entry which is preliminary data.</text>
</comment>
<reference evidence="3" key="1">
    <citation type="journal article" date="2020" name="mSystems">
        <title>Genome- and Community-Level Interaction Insights into Carbon Utilization and Element Cycling Functions of Hydrothermarchaeota in Hydrothermal Sediment.</title>
        <authorList>
            <person name="Zhou Z."/>
            <person name="Liu Y."/>
            <person name="Xu W."/>
            <person name="Pan J."/>
            <person name="Luo Z.H."/>
            <person name="Li M."/>
        </authorList>
    </citation>
    <scope>NUCLEOTIDE SEQUENCE [LARGE SCALE GENOMIC DNA]</scope>
    <source>
        <strain evidence="3">SpSt-1261</strain>
    </source>
</reference>
<dbReference type="InterPro" id="IPR050698">
    <property type="entry name" value="MBL"/>
</dbReference>
<dbReference type="EMBL" id="DSFH01000042">
    <property type="protein sequence ID" value="HEW63965.1"/>
    <property type="molecule type" value="Genomic_DNA"/>
</dbReference>
<dbReference type="Gene3D" id="3.60.15.10">
    <property type="entry name" value="Ribonuclease Z/Hydroxyacylglutathione hydrolase-like"/>
    <property type="match status" value="1"/>
</dbReference>
<protein>
    <submittedName>
        <fullName evidence="3">MBL fold metallo-hydrolase</fullName>
    </submittedName>
</protein>
<keyword evidence="2" id="KW-0378">Hydrolase</keyword>
<gene>
    <name evidence="3" type="ORF">ENO39_02775</name>
</gene>
<dbReference type="Proteomes" id="UP000886076">
    <property type="component" value="Unassembled WGS sequence"/>
</dbReference>
<dbReference type="RefSeq" id="WP_272985295.1">
    <property type="nucleotide sequence ID" value="NZ_DSFH01000042.1"/>
</dbReference>
<dbReference type="AlphaFoldDB" id="A0A7C2VHW6"/>
<proteinExistence type="predicted"/>
<dbReference type="GO" id="GO:0004521">
    <property type="term" value="F:RNA endonuclease activity"/>
    <property type="evidence" value="ECO:0007669"/>
    <property type="project" value="TreeGrafter"/>
</dbReference>
<evidence type="ECO:0000313" key="3">
    <source>
        <dbReference type="EMBL" id="HEW63965.1"/>
    </source>
</evidence>
<dbReference type="SUPFAM" id="SSF56281">
    <property type="entry name" value="Metallo-hydrolase/oxidoreductase"/>
    <property type="match status" value="1"/>
</dbReference>
<sequence length="350" mass="40000">MTELKPIINASITESGAILLGEFFEIDSYAGRPVRVVTHMHSDHTLYLSKSKRHSTYILATQPTLDSLTVLGEKLPENKTIPLGYNKPLRIVDETITFVKSTHVIGSAQVVVETKEGFRLGYTSDFKFPGTKIMSDLDVLVIDATYGQEHMIRPFKQEIETLLADLVNEILSKNKPVRILGYYGKLQEVMEILRKNNVSAPFVMPKKVYELTNVACKHGMKINDFFEEDSKEGSEVKKDNWYVYFQHMNSKKGTLSQTADLILSGWFFESPIKKIIEKNKYEKWLVAFSDHGDFQDVFAYVSESKPKMLIVDGSRTDRVTADFFSNFVKKKLNLKSFVLPSQKIQLKEED</sequence>
<organism evidence="3">
    <name type="scientific">Fervidicoccus fontis</name>
    <dbReference type="NCBI Taxonomy" id="683846"/>
    <lineage>
        <taxon>Archaea</taxon>
        <taxon>Thermoproteota</taxon>
        <taxon>Thermoprotei</taxon>
        <taxon>Fervidicoccales</taxon>
        <taxon>Fervidicoccaceae</taxon>
        <taxon>Fervidicoccus</taxon>
    </lineage>
</organism>
<evidence type="ECO:0000256" key="1">
    <source>
        <dbReference type="ARBA" id="ARBA00001947"/>
    </source>
</evidence>
<dbReference type="InterPro" id="IPR036866">
    <property type="entry name" value="RibonucZ/Hydroxyglut_hydro"/>
</dbReference>
<dbReference type="PANTHER" id="PTHR11203">
    <property type="entry name" value="CLEAVAGE AND POLYADENYLATION SPECIFICITY FACTOR FAMILY MEMBER"/>
    <property type="match status" value="1"/>
</dbReference>
<evidence type="ECO:0000256" key="2">
    <source>
        <dbReference type="ARBA" id="ARBA00022722"/>
    </source>
</evidence>
<dbReference type="PANTHER" id="PTHR11203:SF51">
    <property type="entry name" value="CLEAVAGE AND POLYADENYLATION SPECIFICITY FACTOR"/>
    <property type="match status" value="1"/>
</dbReference>
<keyword evidence="2" id="KW-0540">Nuclease</keyword>
<name>A0A7C2VHW6_9CREN</name>
<comment type="cofactor">
    <cofactor evidence="1">
        <name>Zn(2+)</name>
        <dbReference type="ChEBI" id="CHEBI:29105"/>
    </cofactor>
</comment>
<accession>A0A7C2VHW6</accession>